<protein>
    <submittedName>
        <fullName evidence="1">Uncharacterized protein</fullName>
    </submittedName>
</protein>
<dbReference type="Proteomes" id="UP001283361">
    <property type="component" value="Unassembled WGS sequence"/>
</dbReference>
<proteinExistence type="predicted"/>
<dbReference type="AlphaFoldDB" id="A0AAE1E5Q0"/>
<reference evidence="1" key="1">
    <citation type="journal article" date="2023" name="G3 (Bethesda)">
        <title>A reference genome for the long-term kleptoplast-retaining sea slug Elysia crispata morphotype clarki.</title>
        <authorList>
            <person name="Eastman K.E."/>
            <person name="Pendleton A.L."/>
            <person name="Shaikh M.A."/>
            <person name="Suttiyut T."/>
            <person name="Ogas R."/>
            <person name="Tomko P."/>
            <person name="Gavelis G."/>
            <person name="Widhalm J.R."/>
            <person name="Wisecaver J.H."/>
        </authorList>
    </citation>
    <scope>NUCLEOTIDE SEQUENCE</scope>
    <source>
        <strain evidence="1">ECLA1</strain>
    </source>
</reference>
<keyword evidence="2" id="KW-1185">Reference proteome</keyword>
<evidence type="ECO:0000313" key="1">
    <source>
        <dbReference type="EMBL" id="KAK3793798.1"/>
    </source>
</evidence>
<sequence>MGHVTRSLSQGQLPIRSPYHEHEILSIERSLWPVSWGQSPQNMAASSFQLIPSAMERTDNIFMFIMLV</sequence>
<organism evidence="1 2">
    <name type="scientific">Elysia crispata</name>
    <name type="common">lettuce slug</name>
    <dbReference type="NCBI Taxonomy" id="231223"/>
    <lineage>
        <taxon>Eukaryota</taxon>
        <taxon>Metazoa</taxon>
        <taxon>Spiralia</taxon>
        <taxon>Lophotrochozoa</taxon>
        <taxon>Mollusca</taxon>
        <taxon>Gastropoda</taxon>
        <taxon>Heterobranchia</taxon>
        <taxon>Euthyneura</taxon>
        <taxon>Panpulmonata</taxon>
        <taxon>Sacoglossa</taxon>
        <taxon>Placobranchoidea</taxon>
        <taxon>Plakobranchidae</taxon>
        <taxon>Elysia</taxon>
    </lineage>
</organism>
<name>A0AAE1E5Q0_9GAST</name>
<gene>
    <name evidence="1" type="ORF">RRG08_061932</name>
</gene>
<evidence type="ECO:0000313" key="2">
    <source>
        <dbReference type="Proteomes" id="UP001283361"/>
    </source>
</evidence>
<comment type="caution">
    <text evidence="1">The sequence shown here is derived from an EMBL/GenBank/DDBJ whole genome shotgun (WGS) entry which is preliminary data.</text>
</comment>
<dbReference type="EMBL" id="JAWDGP010001176">
    <property type="protein sequence ID" value="KAK3793798.1"/>
    <property type="molecule type" value="Genomic_DNA"/>
</dbReference>
<accession>A0AAE1E5Q0</accession>